<protein>
    <submittedName>
        <fullName evidence="2">Uncharacterized protein</fullName>
    </submittedName>
</protein>
<name>A0ABR2GSY3_9EUKA</name>
<reference evidence="2 3" key="1">
    <citation type="submission" date="2024-04" db="EMBL/GenBank/DDBJ databases">
        <title>Tritrichomonas musculus Genome.</title>
        <authorList>
            <person name="Alves-Ferreira E."/>
            <person name="Grigg M."/>
            <person name="Lorenzi H."/>
            <person name="Galac M."/>
        </authorList>
    </citation>
    <scope>NUCLEOTIDE SEQUENCE [LARGE SCALE GENOMIC DNA]</scope>
    <source>
        <strain evidence="2 3">EAF2021</strain>
    </source>
</reference>
<gene>
    <name evidence="2" type="ORF">M9Y10_037079</name>
</gene>
<feature type="compositionally biased region" description="Acidic residues" evidence="1">
    <location>
        <begin position="77"/>
        <end position="86"/>
    </location>
</feature>
<evidence type="ECO:0000313" key="2">
    <source>
        <dbReference type="EMBL" id="KAK8837034.1"/>
    </source>
</evidence>
<evidence type="ECO:0000256" key="1">
    <source>
        <dbReference type="SAM" id="MobiDB-lite"/>
    </source>
</evidence>
<proteinExistence type="predicted"/>
<accession>A0ABR2GSY3</accession>
<organism evidence="2 3">
    <name type="scientific">Tritrichomonas musculus</name>
    <dbReference type="NCBI Taxonomy" id="1915356"/>
    <lineage>
        <taxon>Eukaryota</taxon>
        <taxon>Metamonada</taxon>
        <taxon>Parabasalia</taxon>
        <taxon>Tritrichomonadida</taxon>
        <taxon>Tritrichomonadidae</taxon>
        <taxon>Tritrichomonas</taxon>
    </lineage>
</organism>
<dbReference type="EMBL" id="JAPFFF010000062">
    <property type="protein sequence ID" value="KAK8837034.1"/>
    <property type="molecule type" value="Genomic_DNA"/>
</dbReference>
<sequence>MTSKQQKYQKKNHNRVIRIAEIDGNTVKIYQLDSHEMIKDFKHPKVMHLKQYLQEIHDKEIELELSNENEFHVPEKEEVEEEESISDDILGIQSPKTEIQK</sequence>
<evidence type="ECO:0000313" key="3">
    <source>
        <dbReference type="Proteomes" id="UP001470230"/>
    </source>
</evidence>
<comment type="caution">
    <text evidence="2">The sequence shown here is derived from an EMBL/GenBank/DDBJ whole genome shotgun (WGS) entry which is preliminary data.</text>
</comment>
<dbReference type="Proteomes" id="UP001470230">
    <property type="component" value="Unassembled WGS sequence"/>
</dbReference>
<keyword evidence="3" id="KW-1185">Reference proteome</keyword>
<feature type="region of interest" description="Disordered" evidence="1">
    <location>
        <begin position="74"/>
        <end position="101"/>
    </location>
</feature>